<organism evidence="2 3">
    <name type="scientific">Gilvimarinus gilvus</name>
    <dbReference type="NCBI Taxonomy" id="3058038"/>
    <lineage>
        <taxon>Bacteria</taxon>
        <taxon>Pseudomonadati</taxon>
        <taxon>Pseudomonadota</taxon>
        <taxon>Gammaproteobacteria</taxon>
        <taxon>Cellvibrionales</taxon>
        <taxon>Cellvibrionaceae</taxon>
        <taxon>Gilvimarinus</taxon>
    </lineage>
</organism>
<dbReference type="RefSeq" id="WP_302723354.1">
    <property type="nucleotide sequence ID" value="NZ_JAULRU010000610.1"/>
</dbReference>
<accession>A0ABU4S4T5</accession>
<dbReference type="Pfam" id="PF01841">
    <property type="entry name" value="Transglut_core"/>
    <property type="match status" value="1"/>
</dbReference>
<protein>
    <submittedName>
        <fullName evidence="2">Transglutaminase family protein</fullName>
    </submittedName>
</protein>
<proteinExistence type="predicted"/>
<sequence>MWLRASYELHFDITFPTPFILMLRPRSGAQQWIAREEYALSPQLHVDEFSDLFGNLCQRLVAPVGPFSIRTQVEVLTIDAVDRCPGAEFVEIQNLPYGVLNYLLPSRYCEAEQFNHMAQEITAGQTLGYDQVACIEAWLRRNISYEPGSGDLPVSAVGVNINQVGVCRDLSHLGIALCRALSIPARLVVGYLEGLVPMDMHAWFEAYVGDRWYTFDATPTTSPGGYIAIGYGRDAADVAVFNQFGPPAYPLSQMVHVEQFTPE</sequence>
<dbReference type="InterPro" id="IPR002931">
    <property type="entry name" value="Transglutaminase-like"/>
</dbReference>
<evidence type="ECO:0000313" key="2">
    <source>
        <dbReference type="EMBL" id="MDX6850908.1"/>
    </source>
</evidence>
<dbReference type="EMBL" id="JAXAFO010000034">
    <property type="protein sequence ID" value="MDX6850908.1"/>
    <property type="molecule type" value="Genomic_DNA"/>
</dbReference>
<dbReference type="InterPro" id="IPR038765">
    <property type="entry name" value="Papain-like_cys_pep_sf"/>
</dbReference>
<dbReference type="SMART" id="SM00460">
    <property type="entry name" value="TGc"/>
    <property type="match status" value="1"/>
</dbReference>
<dbReference type="PANTHER" id="PTHR33490:SF12">
    <property type="entry name" value="BLL5557 PROTEIN"/>
    <property type="match status" value="1"/>
</dbReference>
<dbReference type="Proteomes" id="UP001273505">
    <property type="component" value="Unassembled WGS sequence"/>
</dbReference>
<reference evidence="2 3" key="1">
    <citation type="submission" date="2023-11" db="EMBL/GenBank/DDBJ databases">
        <title>Gilvimarinus fulvus sp. nov., isolated from the surface of Kelp.</title>
        <authorList>
            <person name="Sun Y.Y."/>
            <person name="Gong Y."/>
            <person name="Du Z.J."/>
        </authorList>
    </citation>
    <scope>NUCLEOTIDE SEQUENCE [LARGE SCALE GENOMIC DNA]</scope>
    <source>
        <strain evidence="2 3">SDUM040013</strain>
    </source>
</reference>
<evidence type="ECO:0000313" key="3">
    <source>
        <dbReference type="Proteomes" id="UP001273505"/>
    </source>
</evidence>
<feature type="domain" description="Transglutaminase-like" evidence="1">
    <location>
        <begin position="159"/>
        <end position="219"/>
    </location>
</feature>
<dbReference type="Gene3D" id="3.10.620.30">
    <property type="match status" value="1"/>
</dbReference>
<dbReference type="Gene3D" id="2.60.40.2250">
    <property type="match status" value="1"/>
</dbReference>
<evidence type="ECO:0000259" key="1">
    <source>
        <dbReference type="SMART" id="SM00460"/>
    </source>
</evidence>
<dbReference type="PANTHER" id="PTHR33490">
    <property type="entry name" value="BLR5614 PROTEIN-RELATED"/>
    <property type="match status" value="1"/>
</dbReference>
<name>A0ABU4S4T5_9GAMM</name>
<keyword evidence="3" id="KW-1185">Reference proteome</keyword>
<comment type="caution">
    <text evidence="2">The sequence shown here is derived from an EMBL/GenBank/DDBJ whole genome shotgun (WGS) entry which is preliminary data.</text>
</comment>
<gene>
    <name evidence="2" type="ORF">SCD92_16150</name>
</gene>
<dbReference type="SUPFAM" id="SSF54001">
    <property type="entry name" value="Cysteine proteinases"/>
    <property type="match status" value="1"/>
</dbReference>